<evidence type="ECO:0000313" key="5">
    <source>
        <dbReference type="EMBL" id="WNO05687.1"/>
    </source>
</evidence>
<dbReference type="Pfam" id="PF01370">
    <property type="entry name" value="Epimerase"/>
    <property type="match status" value="1"/>
</dbReference>
<keyword evidence="2" id="KW-0560">Oxidoreductase</keyword>
<evidence type="ECO:0000256" key="3">
    <source>
        <dbReference type="ARBA" id="ARBA00023027"/>
    </source>
</evidence>
<dbReference type="EMBL" id="CP132507">
    <property type="protein sequence ID" value="WNO05687.1"/>
    <property type="molecule type" value="Genomic_DNA"/>
</dbReference>
<dbReference type="PANTHER" id="PTHR43103">
    <property type="entry name" value="NUCLEOSIDE-DIPHOSPHATE-SUGAR EPIMERASE"/>
    <property type="match status" value="1"/>
</dbReference>
<evidence type="ECO:0000313" key="6">
    <source>
        <dbReference type="Proteomes" id="UP001302257"/>
    </source>
</evidence>
<keyword evidence="3" id="KW-0520">NAD</keyword>
<evidence type="ECO:0000256" key="1">
    <source>
        <dbReference type="ARBA" id="ARBA00007637"/>
    </source>
</evidence>
<dbReference type="PANTHER" id="PTHR43103:SF5">
    <property type="entry name" value="4-EPIMERASE, PUTATIVE (AFU_ORTHOLOGUE AFUA_7G00360)-RELATED"/>
    <property type="match status" value="1"/>
</dbReference>
<dbReference type="Gene3D" id="3.40.50.720">
    <property type="entry name" value="NAD(P)-binding Rossmann-like Domain"/>
    <property type="match status" value="1"/>
</dbReference>
<keyword evidence="6" id="KW-1185">Reference proteome</keyword>
<proteinExistence type="inferred from homology"/>
<reference evidence="5 6" key="1">
    <citation type="submission" date="2023-08" db="EMBL/GenBank/DDBJ databases">
        <title>Rhodoferax potami sp. nov. and Rhodoferax mekongensis sp. nov., isolated from the Mekong River in Thailand.</title>
        <authorList>
            <person name="Kitikhun S."/>
            <person name="Charoenyingcharoen P."/>
            <person name="Siriarchawattana P."/>
            <person name="Likhitrattanapisal S."/>
            <person name="Nilsakha T."/>
            <person name="Chanpet A."/>
            <person name="Rattanawaree P."/>
            <person name="Ingsriswang S."/>
        </authorList>
    </citation>
    <scope>NUCLEOTIDE SEQUENCE [LARGE SCALE GENOMIC DNA]</scope>
    <source>
        <strain evidence="5 6">TBRC 17307</strain>
    </source>
</reference>
<accession>A0ABZ0B4A2</accession>
<dbReference type="InterPro" id="IPR036291">
    <property type="entry name" value="NAD(P)-bd_dom_sf"/>
</dbReference>
<dbReference type="Proteomes" id="UP001302257">
    <property type="component" value="Chromosome"/>
</dbReference>
<protein>
    <submittedName>
        <fullName evidence="5">NAD(P)-dependent oxidoreductase</fullName>
    </submittedName>
</protein>
<name>A0ABZ0B4A2_9BURK</name>
<evidence type="ECO:0000256" key="2">
    <source>
        <dbReference type="ARBA" id="ARBA00023002"/>
    </source>
</evidence>
<feature type="domain" description="NAD-dependent epimerase/dehydratase" evidence="4">
    <location>
        <begin position="4"/>
        <end position="216"/>
    </location>
</feature>
<dbReference type="InterPro" id="IPR001509">
    <property type="entry name" value="Epimerase_deHydtase"/>
</dbReference>
<organism evidence="5 6">
    <name type="scientific">Rhodoferax mekongensis</name>
    <dbReference type="NCBI Taxonomy" id="3068341"/>
    <lineage>
        <taxon>Bacteria</taxon>
        <taxon>Pseudomonadati</taxon>
        <taxon>Pseudomonadota</taxon>
        <taxon>Betaproteobacteria</taxon>
        <taxon>Burkholderiales</taxon>
        <taxon>Comamonadaceae</taxon>
        <taxon>Rhodoferax</taxon>
    </lineage>
</organism>
<gene>
    <name evidence="5" type="ORF">RAN89_04430</name>
</gene>
<dbReference type="RefSeq" id="WP_313868435.1">
    <property type="nucleotide sequence ID" value="NZ_CP132507.1"/>
</dbReference>
<sequence>MKKILVTGGTGAVGKYIVDDLVQHGYAVGVLDLAAPARSDVAHHVVDVLQLDAVLQAMAGYDAVMHVAGIPHPLNDPAKRVFDVNVNGTFNVLEAAAQHGIAKVVFTSSESTMGFAFAAHRLAPLYIPVDESHPARPQDPYGLSKVVSEQICKTYTERYGMRTVCLRMPWVWLPDDAQRPFYRSLVAEYPNWFKNIWTFVDARDVATAHRLALETDLEHQHETFFITGPHNWTGRDGRALMAEFWPEVTQFASDFAGADPLISHAKAARLLGYKPLYGVQEVLGSSSI</sequence>
<comment type="similarity">
    <text evidence="1">Belongs to the NAD(P)-dependent epimerase/dehydratase family.</text>
</comment>
<evidence type="ECO:0000259" key="4">
    <source>
        <dbReference type="Pfam" id="PF01370"/>
    </source>
</evidence>
<dbReference type="SUPFAM" id="SSF51735">
    <property type="entry name" value="NAD(P)-binding Rossmann-fold domains"/>
    <property type="match status" value="1"/>
</dbReference>